<evidence type="ECO:0000259" key="9">
    <source>
        <dbReference type="PROSITE" id="PS50222"/>
    </source>
</evidence>
<dbReference type="AlphaFoldDB" id="A0AAV1MR03"/>
<dbReference type="PANTHER" id="PTHR22611">
    <property type="entry name" value="PROTEIN NAKED CUTICLE"/>
    <property type="match status" value="1"/>
</dbReference>
<keyword evidence="3" id="KW-0963">Cytoplasm</keyword>
<feature type="region of interest" description="Disordered" evidence="8">
    <location>
        <begin position="161"/>
        <end position="182"/>
    </location>
</feature>
<keyword evidence="6" id="KW-0472">Membrane</keyword>
<protein>
    <recommendedName>
        <fullName evidence="7">Protein naked cuticle homolog</fullName>
    </recommendedName>
</protein>
<evidence type="ECO:0000256" key="4">
    <source>
        <dbReference type="ARBA" id="ARBA00022687"/>
    </source>
</evidence>
<keyword evidence="2 7" id="KW-1003">Cell membrane</keyword>
<comment type="function">
    <text evidence="7">Cell autonomous antagonist of the canonical Wnt signaling pathway.</text>
</comment>
<comment type="subcellular location">
    <subcellularLocation>
        <location evidence="7">Cell membrane</location>
    </subcellularLocation>
    <subcellularLocation>
        <location evidence="7">Cytoplasm</location>
    </subcellularLocation>
</comment>
<evidence type="ECO:0000313" key="10">
    <source>
        <dbReference type="EMBL" id="CAK6949418.1"/>
    </source>
</evidence>
<feature type="domain" description="EF-hand" evidence="9">
    <location>
        <begin position="102"/>
        <end position="137"/>
    </location>
</feature>
<sequence length="286" mass="32102">MGKFQSKLASKRRQRPEGGSLASSVLTCQRELELIRTHKTKLTEDLCRELREDAKPGHNCHLEVVLPTEKGSDRDNIIHYPVNKQTRRNNHVGDTECNMVLEDDSREEWVFTLYNFDNNGKVTKEDMSGLIHSMYEALEASVKQPYGGTTALRIKLVVTPSAGPHKTGAEKEQSASQEKGSPVRRVYCVDENIERRNHYLDLAGIENYTSKFDNTESLSQEPRHDTHSALQHHRVVVRENCISPGSPRGLSALHSLKGRNGVEGKSCRLHGQHSASLQITGCRLAL</sequence>
<organism evidence="10 11">
    <name type="scientific">Scomber scombrus</name>
    <name type="common">Atlantic mackerel</name>
    <name type="synonym">Scomber vernalis</name>
    <dbReference type="NCBI Taxonomy" id="13677"/>
    <lineage>
        <taxon>Eukaryota</taxon>
        <taxon>Metazoa</taxon>
        <taxon>Chordata</taxon>
        <taxon>Craniata</taxon>
        <taxon>Vertebrata</taxon>
        <taxon>Euteleostomi</taxon>
        <taxon>Actinopterygii</taxon>
        <taxon>Neopterygii</taxon>
        <taxon>Teleostei</taxon>
        <taxon>Neoteleostei</taxon>
        <taxon>Acanthomorphata</taxon>
        <taxon>Pelagiaria</taxon>
        <taxon>Scombriformes</taxon>
        <taxon>Scombridae</taxon>
        <taxon>Scomber</taxon>
    </lineage>
</organism>
<evidence type="ECO:0000256" key="5">
    <source>
        <dbReference type="ARBA" id="ARBA00022723"/>
    </source>
</evidence>
<dbReference type="PANTHER" id="PTHR22611:SF9">
    <property type="entry name" value="PROTEIN NAKED CUTICLE"/>
    <property type="match status" value="1"/>
</dbReference>
<evidence type="ECO:0000256" key="1">
    <source>
        <dbReference type="ARBA" id="ARBA00007081"/>
    </source>
</evidence>
<dbReference type="InterPro" id="IPR040140">
    <property type="entry name" value="Nkd-like"/>
</dbReference>
<dbReference type="GO" id="GO:0005886">
    <property type="term" value="C:plasma membrane"/>
    <property type="evidence" value="ECO:0007669"/>
    <property type="project" value="UniProtKB-SubCell"/>
</dbReference>
<gene>
    <name evidence="10" type="ORF">FSCOSCO3_A020428</name>
</gene>
<evidence type="ECO:0000256" key="6">
    <source>
        <dbReference type="ARBA" id="ARBA00023136"/>
    </source>
</evidence>
<comment type="similarity">
    <text evidence="1 7">Belongs to the NKD family.</text>
</comment>
<keyword evidence="4 7" id="KW-0879">Wnt signaling pathway</keyword>
<dbReference type="GO" id="GO:0016055">
    <property type="term" value="P:Wnt signaling pathway"/>
    <property type="evidence" value="ECO:0007669"/>
    <property type="project" value="UniProtKB-UniRule"/>
</dbReference>
<dbReference type="PROSITE" id="PS50222">
    <property type="entry name" value="EF_HAND_2"/>
    <property type="match status" value="1"/>
</dbReference>
<proteinExistence type="inferred from homology"/>
<dbReference type="InterPro" id="IPR002048">
    <property type="entry name" value="EF_hand_dom"/>
</dbReference>
<dbReference type="Proteomes" id="UP001314229">
    <property type="component" value="Unassembled WGS sequence"/>
</dbReference>
<reference evidence="10 11" key="1">
    <citation type="submission" date="2024-01" db="EMBL/GenBank/DDBJ databases">
        <authorList>
            <person name="Alioto T."/>
            <person name="Alioto T."/>
            <person name="Gomez Garrido J."/>
        </authorList>
    </citation>
    <scope>NUCLEOTIDE SEQUENCE [LARGE SCALE GENOMIC DNA]</scope>
</reference>
<feature type="region of interest" description="Disordered" evidence="8">
    <location>
        <begin position="1"/>
        <end position="22"/>
    </location>
</feature>
<comment type="caution">
    <text evidence="10">The sequence shown here is derived from an EMBL/GenBank/DDBJ whole genome shotgun (WGS) entry which is preliminary data.</text>
</comment>
<evidence type="ECO:0000256" key="3">
    <source>
        <dbReference type="ARBA" id="ARBA00022490"/>
    </source>
</evidence>
<evidence type="ECO:0000256" key="8">
    <source>
        <dbReference type="SAM" id="MobiDB-lite"/>
    </source>
</evidence>
<evidence type="ECO:0000256" key="7">
    <source>
        <dbReference type="RuleBase" id="RU367060"/>
    </source>
</evidence>
<keyword evidence="11" id="KW-1185">Reference proteome</keyword>
<dbReference type="EMBL" id="CAWUFR010000001">
    <property type="protein sequence ID" value="CAK6949418.1"/>
    <property type="molecule type" value="Genomic_DNA"/>
</dbReference>
<keyword evidence="5" id="KW-0479">Metal-binding</keyword>
<evidence type="ECO:0000256" key="2">
    <source>
        <dbReference type="ARBA" id="ARBA00022475"/>
    </source>
</evidence>
<evidence type="ECO:0000313" key="11">
    <source>
        <dbReference type="Proteomes" id="UP001314229"/>
    </source>
</evidence>
<accession>A0AAV1MR03</accession>
<dbReference type="GO" id="GO:0005737">
    <property type="term" value="C:cytoplasm"/>
    <property type="evidence" value="ECO:0007669"/>
    <property type="project" value="UniProtKB-SubCell"/>
</dbReference>
<dbReference type="GO" id="GO:0005509">
    <property type="term" value="F:calcium ion binding"/>
    <property type="evidence" value="ECO:0007669"/>
    <property type="project" value="InterPro"/>
</dbReference>
<dbReference type="GO" id="GO:0090090">
    <property type="term" value="P:negative regulation of canonical Wnt signaling pathway"/>
    <property type="evidence" value="ECO:0007669"/>
    <property type="project" value="UniProtKB-ARBA"/>
</dbReference>
<name>A0AAV1MR03_SCOSC</name>